<keyword evidence="3" id="KW-1185">Reference proteome</keyword>
<evidence type="ECO:0000313" key="3">
    <source>
        <dbReference type="Proteomes" id="UP000266841"/>
    </source>
</evidence>
<dbReference type="AlphaFoldDB" id="K0S1N1"/>
<gene>
    <name evidence="2" type="ORF">THAOC_25359</name>
</gene>
<sequence length="151" mass="17726">THAVRLGEAVDRLERARHREHQSSALFAYPPYYVLWTSCSGYLAFSSCSVTHTTYGQVFSHQLIEKEKRKREEKKERKRKKEREKKEKREKKMKRMRGGAPLHALLQRSYESLCMPMCINQSQSSFACRPARIMSSYEGNHWTPTGIADRM</sequence>
<dbReference type="EMBL" id="AGNL01034958">
    <property type="protein sequence ID" value="EJK54966.1"/>
    <property type="molecule type" value="Genomic_DNA"/>
</dbReference>
<evidence type="ECO:0000313" key="2">
    <source>
        <dbReference type="EMBL" id="EJK54966.1"/>
    </source>
</evidence>
<protein>
    <submittedName>
        <fullName evidence="2">Uncharacterized protein</fullName>
    </submittedName>
</protein>
<name>K0S1N1_THAOC</name>
<organism evidence="2 3">
    <name type="scientific">Thalassiosira oceanica</name>
    <name type="common">Marine diatom</name>
    <dbReference type="NCBI Taxonomy" id="159749"/>
    <lineage>
        <taxon>Eukaryota</taxon>
        <taxon>Sar</taxon>
        <taxon>Stramenopiles</taxon>
        <taxon>Ochrophyta</taxon>
        <taxon>Bacillariophyta</taxon>
        <taxon>Coscinodiscophyceae</taxon>
        <taxon>Thalassiosirophycidae</taxon>
        <taxon>Thalassiosirales</taxon>
        <taxon>Thalassiosiraceae</taxon>
        <taxon>Thalassiosira</taxon>
    </lineage>
</organism>
<reference evidence="2 3" key="1">
    <citation type="journal article" date="2012" name="Genome Biol.">
        <title>Genome and low-iron response of an oceanic diatom adapted to chronic iron limitation.</title>
        <authorList>
            <person name="Lommer M."/>
            <person name="Specht M."/>
            <person name="Roy A.S."/>
            <person name="Kraemer L."/>
            <person name="Andreson R."/>
            <person name="Gutowska M.A."/>
            <person name="Wolf J."/>
            <person name="Bergner S.V."/>
            <person name="Schilhabel M.B."/>
            <person name="Klostermeier U.C."/>
            <person name="Beiko R.G."/>
            <person name="Rosenstiel P."/>
            <person name="Hippler M."/>
            <person name="Laroche J."/>
        </authorList>
    </citation>
    <scope>NUCLEOTIDE SEQUENCE [LARGE SCALE GENOMIC DNA]</scope>
    <source>
        <strain evidence="2 3">CCMP1005</strain>
    </source>
</reference>
<feature type="compositionally biased region" description="Basic residues" evidence="1">
    <location>
        <begin position="68"/>
        <end position="97"/>
    </location>
</feature>
<feature type="region of interest" description="Disordered" evidence="1">
    <location>
        <begin position="65"/>
        <end position="98"/>
    </location>
</feature>
<comment type="caution">
    <text evidence="2">The sequence shown here is derived from an EMBL/GenBank/DDBJ whole genome shotgun (WGS) entry which is preliminary data.</text>
</comment>
<dbReference type="Proteomes" id="UP000266841">
    <property type="component" value="Unassembled WGS sequence"/>
</dbReference>
<feature type="non-terminal residue" evidence="2">
    <location>
        <position position="1"/>
    </location>
</feature>
<proteinExistence type="predicted"/>
<evidence type="ECO:0000256" key="1">
    <source>
        <dbReference type="SAM" id="MobiDB-lite"/>
    </source>
</evidence>
<accession>K0S1N1</accession>